<protein>
    <submittedName>
        <fullName evidence="2">Immunity protein CdiI</fullName>
    </submittedName>
</protein>
<dbReference type="InterPro" id="IPR040509">
    <property type="entry name" value="CdiI_C"/>
</dbReference>
<sequence>MPFAITLTGETAADDPTLAIGALTLGHHTENFRTPIGHWTATDYETSWSLALNRLVHGATISCLVTAMRDPRKAHFLEIWPLYREDRMVHVQNQLLFLNELDREFDPTKPWNFIEPHSTADEDGQRISEWSVLTSHIEEFLKNR</sequence>
<reference evidence="2 3" key="1">
    <citation type="submission" date="2019-10" db="EMBL/GenBank/DDBJ databases">
        <title>Nocardia macrotermitis sp. nov. and Nocardia aurantia sp. nov., isolated from the gut of fungus growing-termite Macrotermes natalensis.</title>
        <authorList>
            <person name="Benndorf R."/>
            <person name="Schwitalla J."/>
            <person name="Martin K."/>
            <person name="De Beer W."/>
            <person name="Kaster A.-K."/>
            <person name="Vollmers J."/>
            <person name="Poulsen M."/>
            <person name="Beemelmanns C."/>
        </authorList>
    </citation>
    <scope>NUCLEOTIDE SEQUENCE [LARGE SCALE GENOMIC DNA]</scope>
    <source>
        <strain evidence="2 3">RB56</strain>
    </source>
</reference>
<evidence type="ECO:0000313" key="2">
    <source>
        <dbReference type="EMBL" id="MQY26876.1"/>
    </source>
</evidence>
<gene>
    <name evidence="2" type="primary">cdiI</name>
    <name evidence="2" type="ORF">NRB56_24550</name>
</gene>
<dbReference type="CDD" id="cd20699">
    <property type="entry name" value="CdiI_ECL-like"/>
    <property type="match status" value="1"/>
</dbReference>
<evidence type="ECO:0000259" key="1">
    <source>
        <dbReference type="Pfam" id="PF18228"/>
    </source>
</evidence>
<evidence type="ECO:0000313" key="3">
    <source>
        <dbReference type="Proteomes" id="UP000431401"/>
    </source>
</evidence>
<comment type="caution">
    <text evidence="2">The sequence shown here is derived from an EMBL/GenBank/DDBJ whole genome shotgun (WGS) entry which is preliminary data.</text>
</comment>
<proteinExistence type="predicted"/>
<dbReference type="InterPro" id="IPR053755">
    <property type="entry name" value="CDI_immunity_sf"/>
</dbReference>
<dbReference type="Pfam" id="PF18228">
    <property type="entry name" value="CdiI_N"/>
    <property type="match status" value="1"/>
</dbReference>
<dbReference type="EMBL" id="WEGI01000005">
    <property type="protein sequence ID" value="MQY26876.1"/>
    <property type="molecule type" value="Genomic_DNA"/>
</dbReference>
<dbReference type="OrthoDB" id="3700386at2"/>
<feature type="domain" description="CdiI C-terminal" evidence="1">
    <location>
        <begin position="35"/>
        <end position="140"/>
    </location>
</feature>
<dbReference type="RefSeq" id="WP_153341547.1">
    <property type="nucleotide sequence ID" value="NZ_WEGI01000005.1"/>
</dbReference>
<accession>A0A7K0DMA0</accession>
<keyword evidence="3" id="KW-1185">Reference proteome</keyword>
<dbReference type="AlphaFoldDB" id="A0A7K0DMA0"/>
<organism evidence="2 3">
    <name type="scientific">Nocardia aurantia</name>
    <dbReference type="NCBI Taxonomy" id="2585199"/>
    <lineage>
        <taxon>Bacteria</taxon>
        <taxon>Bacillati</taxon>
        <taxon>Actinomycetota</taxon>
        <taxon>Actinomycetes</taxon>
        <taxon>Mycobacteriales</taxon>
        <taxon>Nocardiaceae</taxon>
        <taxon>Nocardia</taxon>
    </lineage>
</organism>
<name>A0A7K0DMA0_9NOCA</name>
<dbReference type="Gene3D" id="3.30.2450.20">
    <property type="match status" value="1"/>
</dbReference>
<dbReference type="Proteomes" id="UP000431401">
    <property type="component" value="Unassembled WGS sequence"/>
</dbReference>